<proteinExistence type="predicted"/>
<gene>
    <name evidence="2" type="ORF">GW534_08880</name>
</gene>
<keyword evidence="1" id="KW-1133">Transmembrane helix</keyword>
<dbReference type="Proteomes" id="UP000743899">
    <property type="component" value="Unassembled WGS sequence"/>
</dbReference>
<reference evidence="2 3" key="1">
    <citation type="submission" date="2020-01" db="EMBL/GenBank/DDBJ databases">
        <title>A novel Bacillus sp. from Pasinler.</title>
        <authorList>
            <person name="Adiguzel A."/>
            <person name="Ay H."/>
            <person name="Baltaci M.O."/>
        </authorList>
    </citation>
    <scope>NUCLEOTIDE SEQUENCE [LARGE SCALE GENOMIC DNA]</scope>
    <source>
        <strain evidence="2 3">P1</strain>
    </source>
</reference>
<keyword evidence="1" id="KW-0812">Transmembrane</keyword>
<evidence type="ECO:0000256" key="1">
    <source>
        <dbReference type="SAM" id="Phobius"/>
    </source>
</evidence>
<keyword evidence="3" id="KW-1185">Reference proteome</keyword>
<sequence length="88" mass="10335">MKLFFKKHSLLVAVQVVQLLMVLSILWLDGDCDIQLFLYNAFLNLLMLACYLIYYFLSRKKFYERLSMPLESLDNSIQQTEAAPIPKL</sequence>
<protein>
    <submittedName>
        <fullName evidence="2">Uncharacterized protein</fullName>
    </submittedName>
</protein>
<keyword evidence="1" id="KW-0472">Membrane</keyword>
<name>A0ABX0A5R2_9BACI</name>
<evidence type="ECO:0000313" key="3">
    <source>
        <dbReference type="Proteomes" id="UP000743899"/>
    </source>
</evidence>
<evidence type="ECO:0000313" key="2">
    <source>
        <dbReference type="EMBL" id="NCU17844.1"/>
    </source>
</evidence>
<organism evidence="2 3">
    <name type="scientific">Pallidibacillus pasinlerensis</name>
    <dbReference type="NCBI Taxonomy" id="2703818"/>
    <lineage>
        <taxon>Bacteria</taxon>
        <taxon>Bacillati</taxon>
        <taxon>Bacillota</taxon>
        <taxon>Bacilli</taxon>
        <taxon>Bacillales</taxon>
        <taxon>Bacillaceae</taxon>
        <taxon>Pallidibacillus</taxon>
    </lineage>
</organism>
<accession>A0ABX0A5R2</accession>
<feature type="transmembrane region" description="Helical" evidence="1">
    <location>
        <begin position="9"/>
        <end position="28"/>
    </location>
</feature>
<feature type="transmembrane region" description="Helical" evidence="1">
    <location>
        <begin position="34"/>
        <end position="57"/>
    </location>
</feature>
<comment type="caution">
    <text evidence="2">The sequence shown here is derived from an EMBL/GenBank/DDBJ whole genome shotgun (WGS) entry which is preliminary data.</text>
</comment>
<dbReference type="EMBL" id="JAACYS010000036">
    <property type="protein sequence ID" value="NCU17844.1"/>
    <property type="molecule type" value="Genomic_DNA"/>
</dbReference>